<keyword evidence="2" id="KW-0963">Cytoplasm</keyword>
<accession>A0AAV0TJT6</accession>
<dbReference type="EMBL" id="CANTFL010000332">
    <property type="protein sequence ID" value="CAI5720985.1"/>
    <property type="molecule type" value="Genomic_DNA"/>
</dbReference>
<evidence type="ECO:0008006" key="5">
    <source>
        <dbReference type="Google" id="ProtNLM"/>
    </source>
</evidence>
<dbReference type="Pfam" id="PF04912">
    <property type="entry name" value="Dynamitin"/>
    <property type="match status" value="1"/>
</dbReference>
<dbReference type="GO" id="GO:0007017">
    <property type="term" value="P:microtubule-based process"/>
    <property type="evidence" value="ECO:0007669"/>
    <property type="project" value="InterPro"/>
</dbReference>
<evidence type="ECO:0000256" key="2">
    <source>
        <dbReference type="ARBA" id="ARBA00022490"/>
    </source>
</evidence>
<dbReference type="AlphaFoldDB" id="A0AAV0TJT6"/>
<sequence length="443" mass="48265">MDYSIGTEGLKRRKIMSTDVFETPNSEDVCRPYAPANASARQSRAGASASAEADGHFYDKRSMELDEQEVPAVQAFEVFMGKVYKPTVSKQTEYELSTGTSSSCKTMLESPLARFTRLSLELKELEADLTLLAVDAEHKKHEVVLDAGQEAELSEVMQGLTTLQLNLSALGKNAAFQPFLRANTAGASAEAALSLQKDLTAKFFKRIDTLKKQQQAQTAEPATSDDAAIVYEIFSNAELNAAEKDEKTRVAVLEARISMLEKAIGSSQEQEMRPHGLDSLSGVSNVDLTSAVAQLEQRVAFMSEKNLDAVKTRTTALVHEFTLLSKLKQSPSVQGALNSQTDSEQIRKLYDQLSSLDTIAASVPSVVDRLVALKSVHDEMLTVAARVDKMEKTQASLDELLDSDAALLANMETSLAENVQIFQSNIKHLDDRMANLLSSSGGC</sequence>
<organism evidence="3 4">
    <name type="scientific">Hyaloperonospora brassicae</name>
    <name type="common">Brassica downy mildew</name>
    <name type="synonym">Peronospora brassicae</name>
    <dbReference type="NCBI Taxonomy" id="162125"/>
    <lineage>
        <taxon>Eukaryota</taxon>
        <taxon>Sar</taxon>
        <taxon>Stramenopiles</taxon>
        <taxon>Oomycota</taxon>
        <taxon>Peronosporomycetes</taxon>
        <taxon>Peronosporales</taxon>
        <taxon>Peronosporaceae</taxon>
        <taxon>Hyaloperonospora</taxon>
    </lineage>
</organism>
<evidence type="ECO:0000256" key="1">
    <source>
        <dbReference type="ARBA" id="ARBA00004496"/>
    </source>
</evidence>
<protein>
    <recommendedName>
        <fullName evidence="5">Dynactin domain-containing protein</fullName>
    </recommendedName>
</protein>
<name>A0AAV0TJT6_HYABA</name>
<keyword evidence="4" id="KW-1185">Reference proteome</keyword>
<gene>
    <name evidence="3" type="ORF">HBR001_LOCUS2515</name>
</gene>
<dbReference type="InterPro" id="IPR028133">
    <property type="entry name" value="Dynamitin"/>
</dbReference>
<dbReference type="GO" id="GO:0005737">
    <property type="term" value="C:cytoplasm"/>
    <property type="evidence" value="ECO:0007669"/>
    <property type="project" value="UniProtKB-SubCell"/>
</dbReference>
<evidence type="ECO:0000313" key="4">
    <source>
        <dbReference type="Proteomes" id="UP001162031"/>
    </source>
</evidence>
<comment type="caution">
    <text evidence="3">The sequence shown here is derived from an EMBL/GenBank/DDBJ whole genome shotgun (WGS) entry which is preliminary data.</text>
</comment>
<reference evidence="3" key="1">
    <citation type="submission" date="2022-12" db="EMBL/GenBank/DDBJ databases">
        <authorList>
            <person name="Webb A."/>
        </authorList>
    </citation>
    <scope>NUCLEOTIDE SEQUENCE</scope>
    <source>
        <strain evidence="3">Hp1</strain>
    </source>
</reference>
<evidence type="ECO:0000313" key="3">
    <source>
        <dbReference type="EMBL" id="CAI5720985.1"/>
    </source>
</evidence>
<dbReference type="GO" id="GO:0005869">
    <property type="term" value="C:dynactin complex"/>
    <property type="evidence" value="ECO:0007669"/>
    <property type="project" value="InterPro"/>
</dbReference>
<dbReference type="PANTHER" id="PTHR15346">
    <property type="entry name" value="DYNACTIN SUBUNIT"/>
    <property type="match status" value="1"/>
</dbReference>
<dbReference type="Proteomes" id="UP001162031">
    <property type="component" value="Unassembled WGS sequence"/>
</dbReference>
<proteinExistence type="predicted"/>
<comment type="subcellular location">
    <subcellularLocation>
        <location evidence="1">Cytoplasm</location>
    </subcellularLocation>
</comment>